<dbReference type="EMBL" id="IACN01032465">
    <property type="protein sequence ID" value="LAB50343.1"/>
    <property type="molecule type" value="Transcribed_RNA"/>
</dbReference>
<accession>A0A2D4NZK5</accession>
<reference evidence="1" key="2">
    <citation type="submission" date="2017-11" db="EMBL/GenBank/DDBJ databases">
        <title>Coralsnake Venomics: Analyses of Venom Gland Transcriptomes and Proteomes of Six Brazilian Taxa.</title>
        <authorList>
            <person name="Aird S.D."/>
            <person name="Jorge da Silva N."/>
            <person name="Qiu L."/>
            <person name="Villar-Briones A."/>
            <person name="Aparecida-Saddi V."/>
            <person name="Campos-Telles M.P."/>
            <person name="Grau M."/>
            <person name="Mikheyev A.S."/>
        </authorList>
    </citation>
    <scope>NUCLEOTIDE SEQUENCE</scope>
    <source>
        <tissue evidence="1">Venom_gland</tissue>
    </source>
</reference>
<dbReference type="EMBL" id="IACN01032466">
    <property type="protein sequence ID" value="LAB50344.1"/>
    <property type="molecule type" value="Transcribed_RNA"/>
</dbReference>
<evidence type="ECO:0000313" key="1">
    <source>
        <dbReference type="EMBL" id="LAB50343.1"/>
    </source>
</evidence>
<protein>
    <submittedName>
        <fullName evidence="1">Uncharacterized protein</fullName>
    </submittedName>
</protein>
<organism evidence="1">
    <name type="scientific">Micrurus surinamensis</name>
    <name type="common">Surinam coral snake</name>
    <dbReference type="NCBI Taxonomy" id="129470"/>
    <lineage>
        <taxon>Eukaryota</taxon>
        <taxon>Metazoa</taxon>
        <taxon>Chordata</taxon>
        <taxon>Craniata</taxon>
        <taxon>Vertebrata</taxon>
        <taxon>Euteleostomi</taxon>
        <taxon>Lepidosauria</taxon>
        <taxon>Squamata</taxon>
        <taxon>Bifurcata</taxon>
        <taxon>Unidentata</taxon>
        <taxon>Episquamata</taxon>
        <taxon>Toxicofera</taxon>
        <taxon>Serpentes</taxon>
        <taxon>Colubroidea</taxon>
        <taxon>Elapidae</taxon>
        <taxon>Elapinae</taxon>
        <taxon>Micrurus</taxon>
    </lineage>
</organism>
<proteinExistence type="predicted"/>
<reference evidence="1" key="1">
    <citation type="submission" date="2017-07" db="EMBL/GenBank/DDBJ databases">
        <authorList>
            <person name="Mikheyev A."/>
            <person name="Grau M."/>
        </authorList>
    </citation>
    <scope>NUCLEOTIDE SEQUENCE</scope>
    <source>
        <tissue evidence="1">Venom_gland</tissue>
    </source>
</reference>
<dbReference type="EMBL" id="IACN01032467">
    <property type="protein sequence ID" value="LAB50346.1"/>
    <property type="molecule type" value="Transcribed_RNA"/>
</dbReference>
<name>A0A2D4NZK5_MICSU</name>
<sequence length="106" mass="11514">MASPNSGCPQNNNSKFVEPGNIFLSQLVFTLSEQKLLASIHFILMLIPGNLTGPCSFLCQFLKVVCQVVKSHFLKAEKGTGPGSPSWLCDHGRARTHVFLVSSLVP</sequence>
<dbReference type="AlphaFoldDB" id="A0A2D4NZK5"/>